<reference evidence="2 3" key="1">
    <citation type="submission" date="2007-08" db="EMBL/GenBank/DDBJ databases">
        <authorList>
            <person name="Fulton L."/>
            <person name="Clifton S."/>
            <person name="Fulton B."/>
            <person name="Xu J."/>
            <person name="Minx P."/>
            <person name="Pepin K.H."/>
            <person name="Johnson M."/>
            <person name="Thiruvilangam P."/>
            <person name="Bhonagiri V."/>
            <person name="Nash W.E."/>
            <person name="Mardis E.R."/>
            <person name="Wilson R.K."/>
        </authorList>
    </citation>
    <scope>NUCLEOTIDE SEQUENCE [LARGE SCALE GENOMIC DNA]</scope>
    <source>
        <strain evidence="3">ATCC BAA-613 / DSM 15670 / CCUG 46953 / JCM 12243 / WAL 16351</strain>
    </source>
</reference>
<organism evidence="2 3">
    <name type="scientific">Enterocloster bolteae (strain ATCC BAA-613 / DSM 15670 / CCUG 46953 / JCM 12243 / WAL 16351)</name>
    <name type="common">Clostridium bolteae</name>
    <dbReference type="NCBI Taxonomy" id="411902"/>
    <lineage>
        <taxon>Bacteria</taxon>
        <taxon>Bacillati</taxon>
        <taxon>Bacillota</taxon>
        <taxon>Clostridia</taxon>
        <taxon>Lachnospirales</taxon>
        <taxon>Lachnospiraceae</taxon>
        <taxon>Enterocloster</taxon>
    </lineage>
</organism>
<dbReference type="EMBL" id="ABCC02000057">
    <property type="protein sequence ID" value="EDP12987.1"/>
    <property type="molecule type" value="Genomic_DNA"/>
</dbReference>
<dbReference type="AlphaFoldDB" id="A8S3H7"/>
<name>A8S3H7_ENTBW</name>
<dbReference type="HOGENOM" id="CLU_1552605_0_0_9"/>
<sequence length="172" mass="18316">MSTAPSEAISGFCTEAAAVWSKVPAAWLADGFCDGLPNKEGLSDGEGVPDVEGLPEVDGLPDGDGLPEVDGLPDEDGLPDGDGLPDEDGPSDEMTAPSLPDSEPGPWDDTIPWSEVWFPDWKEDTWLSSKGVMAAGLAEAAILINRVQLVHIHKNDFHFLSLIISLPYSRSF</sequence>
<feature type="region of interest" description="Disordered" evidence="1">
    <location>
        <begin position="38"/>
        <end position="110"/>
    </location>
</feature>
<evidence type="ECO:0000313" key="2">
    <source>
        <dbReference type="EMBL" id="EDP12987.1"/>
    </source>
</evidence>
<feature type="compositionally biased region" description="Acidic residues" evidence="1">
    <location>
        <begin position="47"/>
        <end position="91"/>
    </location>
</feature>
<protein>
    <submittedName>
        <fullName evidence="2">Uncharacterized protein</fullName>
    </submittedName>
</protein>
<evidence type="ECO:0000256" key="1">
    <source>
        <dbReference type="SAM" id="MobiDB-lite"/>
    </source>
</evidence>
<proteinExistence type="predicted"/>
<dbReference type="Proteomes" id="UP000005396">
    <property type="component" value="Unassembled WGS sequence"/>
</dbReference>
<reference evidence="2 3" key="2">
    <citation type="submission" date="2007-09" db="EMBL/GenBank/DDBJ databases">
        <title>Draft genome sequence of Clostridium bolteae (ATCC BAA-613).</title>
        <authorList>
            <person name="Sudarsanam P."/>
            <person name="Ley R."/>
            <person name="Guruge J."/>
            <person name="Turnbaugh P.J."/>
            <person name="Mahowald M."/>
            <person name="Liep D."/>
            <person name="Gordon J."/>
        </authorList>
    </citation>
    <scope>NUCLEOTIDE SEQUENCE [LARGE SCALE GENOMIC DNA]</scope>
    <source>
        <strain evidence="3">ATCC BAA-613 / DSM 15670 / CCUG 46953 / JCM 12243 / WAL 16351</strain>
    </source>
</reference>
<accession>A8S3H7</accession>
<gene>
    <name evidence="2" type="ORF">CLOBOL_06619</name>
</gene>
<evidence type="ECO:0000313" key="3">
    <source>
        <dbReference type="Proteomes" id="UP000005396"/>
    </source>
</evidence>
<comment type="caution">
    <text evidence="2">The sequence shown here is derived from an EMBL/GenBank/DDBJ whole genome shotgun (WGS) entry which is preliminary data.</text>
</comment>
<dbReference type="PaxDb" id="411902-CLOBOL_06619"/>